<dbReference type="Pfam" id="PF14479">
    <property type="entry name" value="HeLo"/>
    <property type="match status" value="1"/>
</dbReference>
<dbReference type="SUPFAM" id="SSF52540">
    <property type="entry name" value="P-loop containing nucleoside triphosphate hydrolases"/>
    <property type="match status" value="1"/>
</dbReference>
<dbReference type="OrthoDB" id="1658288at2759"/>
<keyword evidence="3" id="KW-1185">Reference proteome</keyword>
<dbReference type="Proteomes" id="UP000277580">
    <property type="component" value="Unassembled WGS sequence"/>
</dbReference>
<dbReference type="EMBL" id="ML119153">
    <property type="protein sequence ID" value="RPB09265.1"/>
    <property type="molecule type" value="Genomic_DNA"/>
</dbReference>
<gene>
    <name evidence="2" type="ORF">P167DRAFT_307527</name>
</gene>
<accession>A0A3N4KU07</accession>
<evidence type="ECO:0000313" key="3">
    <source>
        <dbReference type="Proteomes" id="UP000277580"/>
    </source>
</evidence>
<dbReference type="InterPro" id="IPR029498">
    <property type="entry name" value="HeLo_dom"/>
</dbReference>
<name>A0A3N4KU07_9PEZI</name>
<dbReference type="PANTHER" id="PTHR35205">
    <property type="entry name" value="NB-ARC AND TPR DOMAIN PROTEIN"/>
    <property type="match status" value="1"/>
</dbReference>
<proteinExistence type="predicted"/>
<organism evidence="2 3">
    <name type="scientific">Morchella conica CCBAS932</name>
    <dbReference type="NCBI Taxonomy" id="1392247"/>
    <lineage>
        <taxon>Eukaryota</taxon>
        <taxon>Fungi</taxon>
        <taxon>Dikarya</taxon>
        <taxon>Ascomycota</taxon>
        <taxon>Pezizomycotina</taxon>
        <taxon>Pezizomycetes</taxon>
        <taxon>Pezizales</taxon>
        <taxon>Morchellaceae</taxon>
        <taxon>Morchella</taxon>
    </lineage>
</organism>
<dbReference type="InterPro" id="IPR038305">
    <property type="entry name" value="HeLo_sf"/>
</dbReference>
<sequence length="595" mass="67594">MDLVHGLTEEIKRIKESTGRMQQVLPLYRKLQWAVVDKIRSSHLIRKLKEYNDGLVAILPTPQSPQNTLLDCQPFLKFYVPTQLPLQRNQYFRGREDLLSEMIMILNPKVEATRHQAGQTDYEPTKKHRIAVLHGLGGMGKSQIATEYAYRHYSSSSYTSIFWIDATSQTSLAQGAVTMIEQVIDYYQTNPRRSDSTIEHIGALLGLSGCIEPTGKILKDTPPASVIKAAKRWLSEPGNKDWLIIFDNNDDIDSVNVHDFLPKLEFDHGSTIVTTRRFELRYLGTGVEIDKIEGNAAISILLTSAGKPDTTENDEDYAEARNISERLGYFPLALDQAGGYISSKQMPISNYLPLYTANYKRVTSKSHRGLAERYRNDTVYTIWKISFVSLPELAFELLLLCLFLRGVDISEELLLRGKEAVPRLFEDDFLAEDALDPLLSFSLARRKVDIQSTKLKLSFHPLVLEWARESLDADERCRFMNEAICLVGRTYQHNPKNREMDEWIFGMQILHHINTTIENIQYLFKSNNTWNEDTMDAIAQIGRHCESHGLIGAAAGILEALLSNLVERAPSFGTTNVIGLLAYLYRISGQREKSL</sequence>
<feature type="domain" description="Prion-inhibition and propagation HeLo" evidence="1">
    <location>
        <begin position="10"/>
        <end position="69"/>
    </location>
</feature>
<dbReference type="PANTHER" id="PTHR35205:SF1">
    <property type="entry name" value="ZU5 DOMAIN-CONTAINING PROTEIN"/>
    <property type="match status" value="1"/>
</dbReference>
<dbReference type="Gene3D" id="1.20.120.1020">
    <property type="entry name" value="Prion-inhibition and propagation, HeLo domain"/>
    <property type="match status" value="1"/>
</dbReference>
<evidence type="ECO:0000259" key="1">
    <source>
        <dbReference type="Pfam" id="PF14479"/>
    </source>
</evidence>
<dbReference type="InParanoid" id="A0A3N4KU07"/>
<protein>
    <recommendedName>
        <fullName evidence="1">Prion-inhibition and propagation HeLo domain-containing protein</fullName>
    </recommendedName>
</protein>
<dbReference type="AlphaFoldDB" id="A0A3N4KU07"/>
<evidence type="ECO:0000313" key="2">
    <source>
        <dbReference type="EMBL" id="RPB09265.1"/>
    </source>
</evidence>
<reference evidence="2 3" key="1">
    <citation type="journal article" date="2018" name="Nat. Ecol. Evol.">
        <title>Pezizomycetes genomes reveal the molecular basis of ectomycorrhizal truffle lifestyle.</title>
        <authorList>
            <person name="Murat C."/>
            <person name="Payen T."/>
            <person name="Noel B."/>
            <person name="Kuo A."/>
            <person name="Morin E."/>
            <person name="Chen J."/>
            <person name="Kohler A."/>
            <person name="Krizsan K."/>
            <person name="Balestrini R."/>
            <person name="Da Silva C."/>
            <person name="Montanini B."/>
            <person name="Hainaut M."/>
            <person name="Levati E."/>
            <person name="Barry K.W."/>
            <person name="Belfiori B."/>
            <person name="Cichocki N."/>
            <person name="Clum A."/>
            <person name="Dockter R.B."/>
            <person name="Fauchery L."/>
            <person name="Guy J."/>
            <person name="Iotti M."/>
            <person name="Le Tacon F."/>
            <person name="Lindquist E.A."/>
            <person name="Lipzen A."/>
            <person name="Malagnac F."/>
            <person name="Mello A."/>
            <person name="Molinier V."/>
            <person name="Miyauchi S."/>
            <person name="Poulain J."/>
            <person name="Riccioni C."/>
            <person name="Rubini A."/>
            <person name="Sitrit Y."/>
            <person name="Splivallo R."/>
            <person name="Traeger S."/>
            <person name="Wang M."/>
            <person name="Zifcakova L."/>
            <person name="Wipf D."/>
            <person name="Zambonelli A."/>
            <person name="Paolocci F."/>
            <person name="Nowrousian M."/>
            <person name="Ottonello S."/>
            <person name="Baldrian P."/>
            <person name="Spatafora J.W."/>
            <person name="Henrissat B."/>
            <person name="Nagy L.G."/>
            <person name="Aury J.M."/>
            <person name="Wincker P."/>
            <person name="Grigoriev I.V."/>
            <person name="Bonfante P."/>
            <person name="Martin F.M."/>
        </authorList>
    </citation>
    <scope>NUCLEOTIDE SEQUENCE [LARGE SCALE GENOMIC DNA]</scope>
    <source>
        <strain evidence="2 3">CCBAS932</strain>
    </source>
</reference>
<dbReference type="STRING" id="1392247.A0A3N4KU07"/>
<dbReference type="InterPro" id="IPR027417">
    <property type="entry name" value="P-loop_NTPase"/>
</dbReference>
<dbReference type="Gene3D" id="3.40.50.300">
    <property type="entry name" value="P-loop containing nucleotide triphosphate hydrolases"/>
    <property type="match status" value="1"/>
</dbReference>